<dbReference type="Proteomes" id="UP000056502">
    <property type="component" value="Chromosome I"/>
</dbReference>
<dbReference type="EMBL" id="CP012603">
    <property type="protein sequence ID" value="ALE39145.1"/>
    <property type="molecule type" value="Genomic_DNA"/>
</dbReference>
<dbReference type="AntiFam" id="ANF00056">
    <property type="entry name" value="Translation of DNA repeat"/>
</dbReference>
<accession>A0A0M3TLI3</accession>
<evidence type="ECO:0000313" key="1">
    <source>
        <dbReference type="EMBL" id="ALE39145.1"/>
    </source>
</evidence>
<name>A0A0M3TLI3_LEPIR</name>
<proteinExistence type="predicted"/>
<organism evidence="1">
    <name type="scientific">Leptospira interrogans serovar Hardjo str. Norma</name>
    <dbReference type="NCBI Taxonomy" id="1279460"/>
    <lineage>
        <taxon>Bacteria</taxon>
        <taxon>Pseudomonadati</taxon>
        <taxon>Spirochaetota</taxon>
        <taxon>Spirochaetia</taxon>
        <taxon>Leptospirales</taxon>
        <taxon>Leptospiraceae</taxon>
        <taxon>Leptospira</taxon>
    </lineage>
</organism>
<reference evidence="1 2" key="1">
    <citation type="journal article" date="2015" name="Genome Announc.">
        <title>Whole-Genome Sequence of Leptospira interrogans Serovar Hardjo Subtype Hardjoprajitno Strain Norma, Isolated from Cattle in a Leptospirosis Outbreak in Brazil.</title>
        <authorList>
            <person name="Cosate M.R."/>
            <person name="Soares S.C."/>
            <person name="Mendes T.A."/>
            <person name="Raittz R.T."/>
            <person name="Moreira E.C."/>
            <person name="Leite R."/>
            <person name="Fernandes G.R."/>
            <person name="Haddad J.P."/>
            <person name="Ortega J.M."/>
        </authorList>
    </citation>
    <scope>NUCLEOTIDE SEQUENCE [LARGE SCALE GENOMIC DNA]</scope>
    <source>
        <strain evidence="1 2">Norma</strain>
    </source>
</reference>
<sequence>MNLSVNHLLETEISIYCSFLSKFSEWDCKILILWEFPHLLQNKKPCSKTVQCGNYYETLTTLELLESSQTTKCDGFCRNYYIVLKISKE</sequence>
<gene>
    <name evidence="1" type="ORF">G436_1957</name>
</gene>
<protein>
    <submittedName>
        <fullName evidence="1">Mobile element protein</fullName>
    </submittedName>
</protein>
<evidence type="ECO:0000313" key="2">
    <source>
        <dbReference type="Proteomes" id="UP000056502"/>
    </source>
</evidence>
<dbReference type="AlphaFoldDB" id="A0A0M3TLI3"/>
<dbReference type="PATRIC" id="fig|1279460.3.peg.1967"/>